<dbReference type="GO" id="GO:0047710">
    <property type="term" value="F:bis(5'-adenosyl)-triphosphatase activity"/>
    <property type="evidence" value="ECO:0007669"/>
    <property type="project" value="UniProtKB-UniRule"/>
</dbReference>
<accession>A0A165GRD6</accession>
<feature type="binding site" evidence="4">
    <location>
        <position position="98"/>
    </location>
    <ligand>
        <name>substrate</name>
    </ligand>
</feature>
<dbReference type="InParanoid" id="A0A165GRD6"/>
<gene>
    <name evidence="9" type="ORF">EXIGLDRAFT_719839</name>
</gene>
<evidence type="ECO:0000313" key="10">
    <source>
        <dbReference type="Proteomes" id="UP000077266"/>
    </source>
</evidence>
<keyword evidence="2 7" id="KW-0378">Hydrolase</keyword>
<dbReference type="AlphaFoldDB" id="A0A165GRD6"/>
<evidence type="ECO:0000256" key="1">
    <source>
        <dbReference type="ARBA" id="ARBA00022741"/>
    </source>
</evidence>
<dbReference type="InterPro" id="IPR019808">
    <property type="entry name" value="Histidine_triad_CS"/>
</dbReference>
<dbReference type="FunCoup" id="A0A165GRD6">
    <property type="interactions" value="93"/>
</dbReference>
<keyword evidence="1 7" id="KW-0547">Nucleotide-binding</keyword>
<keyword evidence="10" id="KW-1185">Reference proteome</keyword>
<comment type="catalytic activity">
    <reaction evidence="7">
        <text>P(1),P(3)-bis(5'-adenosyl) triphosphate + H2O = AMP + ADP + 2 H(+)</text>
        <dbReference type="Rhea" id="RHEA:13893"/>
        <dbReference type="ChEBI" id="CHEBI:15377"/>
        <dbReference type="ChEBI" id="CHEBI:15378"/>
        <dbReference type="ChEBI" id="CHEBI:58529"/>
        <dbReference type="ChEBI" id="CHEBI:456215"/>
        <dbReference type="ChEBI" id="CHEBI:456216"/>
        <dbReference type="EC" id="3.6.1.29"/>
    </reaction>
</comment>
<evidence type="ECO:0000256" key="6">
    <source>
        <dbReference type="PROSITE-ProRule" id="PRU00464"/>
    </source>
</evidence>
<sequence length="173" mass="19095">MSAVLFSTINVTTQVFYKTSLAYAIVNLKPIVRGHVLVIPTRVVPRLADLTAEEVSSLFSAVQRVGSVVQTAYGADALTVACQDGKAAGQSIPHVHVHILPRRFKGDRFENAPDDVYPELDKTARGMGRVYATKDEPVDLEPENIKVDADDARLPRTMEEMELEAKWLSKIFA</sequence>
<dbReference type="EC" id="3.6.1.29" evidence="7"/>
<evidence type="ECO:0000256" key="3">
    <source>
        <dbReference type="PIRSR" id="PIRSR639383-1"/>
    </source>
</evidence>
<dbReference type="PANTHER" id="PTHR46243:SF1">
    <property type="entry name" value="BIS(5'-ADENOSYL)-TRIPHOSPHATASE"/>
    <property type="match status" value="1"/>
</dbReference>
<feature type="site" description="Important for induction of apoptosis" evidence="5">
    <location>
        <position position="117"/>
    </location>
</feature>
<dbReference type="InterPro" id="IPR036265">
    <property type="entry name" value="HIT-like_sf"/>
</dbReference>
<feature type="short sequence motif" description="Histidine triad motif" evidence="6">
    <location>
        <begin position="94"/>
        <end position="98"/>
    </location>
</feature>
<dbReference type="FunFam" id="3.30.428.10:FF:000011">
    <property type="entry name" value="Fragile histidine triad"/>
    <property type="match status" value="1"/>
</dbReference>
<evidence type="ECO:0000256" key="7">
    <source>
        <dbReference type="RuleBase" id="RU366076"/>
    </source>
</evidence>
<dbReference type="Proteomes" id="UP000077266">
    <property type="component" value="Unassembled WGS sequence"/>
</dbReference>
<dbReference type="InterPro" id="IPR039383">
    <property type="entry name" value="FHIT"/>
</dbReference>
<dbReference type="PANTHER" id="PTHR46243">
    <property type="entry name" value="BIS(5'-ADENOSYL)-TRIPHOSPHATASE"/>
    <property type="match status" value="1"/>
</dbReference>
<dbReference type="EMBL" id="KV426038">
    <property type="protein sequence ID" value="KZV90895.1"/>
    <property type="molecule type" value="Genomic_DNA"/>
</dbReference>
<dbReference type="Pfam" id="PF01230">
    <property type="entry name" value="HIT"/>
    <property type="match status" value="1"/>
</dbReference>
<dbReference type="CDD" id="cd01275">
    <property type="entry name" value="FHIT"/>
    <property type="match status" value="1"/>
</dbReference>
<feature type="binding site" evidence="4">
    <location>
        <position position="27"/>
    </location>
    <ligand>
        <name>substrate</name>
    </ligand>
</feature>
<protein>
    <recommendedName>
        <fullName evidence="7">Bis(5'-adenosyl)-triphosphatase</fullName>
        <ecNumber evidence="7">3.6.1.29</ecNumber>
    </recommendedName>
</protein>
<name>A0A165GRD6_EXIGL</name>
<dbReference type="PROSITE" id="PS51084">
    <property type="entry name" value="HIT_2"/>
    <property type="match status" value="1"/>
</dbReference>
<evidence type="ECO:0000256" key="5">
    <source>
        <dbReference type="PIRSR" id="PIRSR639383-3"/>
    </source>
</evidence>
<comment type="cofactor">
    <cofactor evidence="7">
        <name>Mn(2+)</name>
        <dbReference type="ChEBI" id="CHEBI:29035"/>
    </cofactor>
</comment>
<dbReference type="Gene3D" id="3.30.428.10">
    <property type="entry name" value="HIT-like"/>
    <property type="match status" value="1"/>
</dbReference>
<feature type="domain" description="HIT" evidence="8">
    <location>
        <begin position="2"/>
        <end position="110"/>
    </location>
</feature>
<organism evidence="9 10">
    <name type="scientific">Exidia glandulosa HHB12029</name>
    <dbReference type="NCBI Taxonomy" id="1314781"/>
    <lineage>
        <taxon>Eukaryota</taxon>
        <taxon>Fungi</taxon>
        <taxon>Dikarya</taxon>
        <taxon>Basidiomycota</taxon>
        <taxon>Agaricomycotina</taxon>
        <taxon>Agaricomycetes</taxon>
        <taxon>Auriculariales</taxon>
        <taxon>Exidiaceae</taxon>
        <taxon>Exidia</taxon>
    </lineage>
</organism>
<dbReference type="PROSITE" id="PS00892">
    <property type="entry name" value="HIT_1"/>
    <property type="match status" value="1"/>
</dbReference>
<feature type="binding site" evidence="4">
    <location>
        <position position="83"/>
    </location>
    <ligand>
        <name>substrate</name>
    </ligand>
</feature>
<dbReference type="STRING" id="1314781.A0A165GRD6"/>
<proteinExistence type="predicted"/>
<dbReference type="OrthoDB" id="680339at2759"/>
<dbReference type="SUPFAM" id="SSF54197">
    <property type="entry name" value="HIT-like"/>
    <property type="match status" value="1"/>
</dbReference>
<evidence type="ECO:0000259" key="8">
    <source>
        <dbReference type="PROSITE" id="PS51084"/>
    </source>
</evidence>
<evidence type="ECO:0000256" key="2">
    <source>
        <dbReference type="ARBA" id="ARBA00022801"/>
    </source>
</evidence>
<dbReference type="GO" id="GO:0000166">
    <property type="term" value="F:nucleotide binding"/>
    <property type="evidence" value="ECO:0007669"/>
    <property type="project" value="UniProtKB-KW"/>
</dbReference>
<evidence type="ECO:0000256" key="4">
    <source>
        <dbReference type="PIRSR" id="PIRSR639383-2"/>
    </source>
</evidence>
<dbReference type="InterPro" id="IPR051884">
    <property type="entry name" value="Bis(5'-adenosyl)-TPase_reg"/>
</dbReference>
<evidence type="ECO:0000313" key="9">
    <source>
        <dbReference type="EMBL" id="KZV90895.1"/>
    </source>
</evidence>
<feature type="active site" description="Tele-AMP-histidine intermediate" evidence="3">
    <location>
        <position position="96"/>
    </location>
</feature>
<reference evidence="9 10" key="1">
    <citation type="journal article" date="2016" name="Mol. Biol. Evol.">
        <title>Comparative Genomics of Early-Diverging Mushroom-Forming Fungi Provides Insights into the Origins of Lignocellulose Decay Capabilities.</title>
        <authorList>
            <person name="Nagy L.G."/>
            <person name="Riley R."/>
            <person name="Tritt A."/>
            <person name="Adam C."/>
            <person name="Daum C."/>
            <person name="Floudas D."/>
            <person name="Sun H."/>
            <person name="Yadav J.S."/>
            <person name="Pangilinan J."/>
            <person name="Larsson K.H."/>
            <person name="Matsuura K."/>
            <person name="Barry K."/>
            <person name="Labutti K."/>
            <person name="Kuo R."/>
            <person name="Ohm R.A."/>
            <person name="Bhattacharya S.S."/>
            <person name="Shirouzu T."/>
            <person name="Yoshinaga Y."/>
            <person name="Martin F.M."/>
            <person name="Grigoriev I.V."/>
            <person name="Hibbett D.S."/>
        </authorList>
    </citation>
    <scope>NUCLEOTIDE SEQUENCE [LARGE SCALE GENOMIC DNA]</scope>
    <source>
        <strain evidence="9 10">HHB12029</strain>
    </source>
</reference>
<dbReference type="InterPro" id="IPR011146">
    <property type="entry name" value="HIT-like"/>
</dbReference>